<dbReference type="SUPFAM" id="SSF54862">
    <property type="entry name" value="4Fe-4S ferredoxins"/>
    <property type="match status" value="2"/>
</dbReference>
<evidence type="ECO:0000259" key="6">
    <source>
        <dbReference type="PROSITE" id="PS50042"/>
    </source>
</evidence>
<dbReference type="HOGENOM" id="CLU_355191_0_0_0"/>
<dbReference type="Pfam" id="PF12800">
    <property type="entry name" value="Fer4_4"/>
    <property type="match status" value="1"/>
</dbReference>
<accession>E8R3Z2</accession>
<evidence type="ECO:0000259" key="8">
    <source>
        <dbReference type="PROSITE" id="PS51379"/>
    </source>
</evidence>
<keyword evidence="5" id="KW-0411">Iron-sulfur</keyword>
<proteinExistence type="predicted"/>
<reference key="1">
    <citation type="submission" date="2010-11" db="EMBL/GenBank/DDBJ databases">
        <title>The complete sequence of chromosome of Isophaera pallida ATCC 43644.</title>
        <authorList>
            <consortium name="US DOE Joint Genome Institute (JGI-PGF)"/>
            <person name="Lucas S."/>
            <person name="Copeland A."/>
            <person name="Lapidus A."/>
            <person name="Bruce D."/>
            <person name="Goodwin L."/>
            <person name="Pitluck S."/>
            <person name="Kyrpides N."/>
            <person name="Mavromatis K."/>
            <person name="Pagani I."/>
            <person name="Ivanova N."/>
            <person name="Saunders E."/>
            <person name="Brettin T."/>
            <person name="Detter J.C."/>
            <person name="Han C."/>
            <person name="Tapia R."/>
            <person name="Land M."/>
            <person name="Hauser L."/>
            <person name="Markowitz V."/>
            <person name="Cheng J.-F."/>
            <person name="Hugenholtz P."/>
            <person name="Woyke T."/>
            <person name="Wu D."/>
            <person name="Eisen J.A."/>
        </authorList>
    </citation>
    <scope>NUCLEOTIDE SEQUENCE</scope>
    <source>
        <strain>ATCC 43644</strain>
    </source>
</reference>
<dbReference type="Gene3D" id="3.10.20.740">
    <property type="match status" value="1"/>
</dbReference>
<dbReference type="SMART" id="SM00100">
    <property type="entry name" value="cNMP"/>
    <property type="match status" value="2"/>
</dbReference>
<dbReference type="CDD" id="cd00038">
    <property type="entry name" value="CAP_ED"/>
    <property type="match status" value="2"/>
</dbReference>
<dbReference type="PROSITE" id="PS00198">
    <property type="entry name" value="4FE4S_FER_1"/>
    <property type="match status" value="2"/>
</dbReference>
<dbReference type="GO" id="GO:0005952">
    <property type="term" value="C:cAMP-dependent protein kinase complex"/>
    <property type="evidence" value="ECO:0007669"/>
    <property type="project" value="InterPro"/>
</dbReference>
<dbReference type="OrthoDB" id="9810688at2"/>
<dbReference type="Pfam" id="PF00027">
    <property type="entry name" value="cNMP_binding"/>
    <property type="match status" value="3"/>
</dbReference>
<dbReference type="PRINTS" id="PR00103">
    <property type="entry name" value="CAMPKINASE"/>
</dbReference>
<dbReference type="Proteomes" id="UP000008631">
    <property type="component" value="Chromosome"/>
</dbReference>
<keyword evidence="2" id="KW-0479">Metal-binding</keyword>
<dbReference type="EMBL" id="CP002353">
    <property type="protein sequence ID" value="ADV63722.1"/>
    <property type="molecule type" value="Genomic_DNA"/>
</dbReference>
<evidence type="ECO:0000256" key="5">
    <source>
        <dbReference type="ARBA" id="ARBA00023014"/>
    </source>
</evidence>
<dbReference type="eggNOG" id="COG0664">
    <property type="taxonomic scope" value="Bacteria"/>
</dbReference>
<feature type="domain" description="4Fe-4S ferredoxin-type" evidence="8">
    <location>
        <begin position="206"/>
        <end position="235"/>
    </location>
</feature>
<dbReference type="KEGG" id="ipa:Isop_3158"/>
<dbReference type="InterPro" id="IPR050503">
    <property type="entry name" value="cAMP-dep_PK_reg_su-like"/>
</dbReference>
<dbReference type="eggNOG" id="COG3383">
    <property type="taxonomic scope" value="Bacteria"/>
</dbReference>
<evidence type="ECO:0000313" key="10">
    <source>
        <dbReference type="Proteomes" id="UP000008631"/>
    </source>
</evidence>
<dbReference type="InterPro" id="IPR036010">
    <property type="entry name" value="2Fe-2S_ferredoxin-like_sf"/>
</dbReference>
<dbReference type="PANTHER" id="PTHR11635:SF152">
    <property type="entry name" value="CAMP-DEPENDENT PROTEIN KINASE TYPE I REGULATORY SUBUNIT-RELATED"/>
    <property type="match status" value="1"/>
</dbReference>
<evidence type="ECO:0000256" key="1">
    <source>
        <dbReference type="ARBA" id="ARBA00022485"/>
    </source>
</evidence>
<dbReference type="CDD" id="cd16367">
    <property type="entry name" value="DMSOR_beta_like"/>
    <property type="match status" value="1"/>
</dbReference>
<evidence type="ECO:0000259" key="7">
    <source>
        <dbReference type="PROSITE" id="PS51085"/>
    </source>
</evidence>
<reference evidence="9 10" key="2">
    <citation type="journal article" date="2011" name="Stand. Genomic Sci.">
        <title>Complete genome sequence of Isosphaera pallida type strain (IS1B).</title>
        <authorList>
            <consortium name="US DOE Joint Genome Institute (JGI-PGF)"/>
            <person name="Goker M."/>
            <person name="Cleland D."/>
            <person name="Saunders E."/>
            <person name="Lapidus A."/>
            <person name="Nolan M."/>
            <person name="Lucas S."/>
            <person name="Hammon N."/>
            <person name="Deshpande S."/>
            <person name="Cheng J.F."/>
            <person name="Tapia R."/>
            <person name="Han C."/>
            <person name="Goodwin L."/>
            <person name="Pitluck S."/>
            <person name="Liolios K."/>
            <person name="Pagani I."/>
            <person name="Ivanova N."/>
            <person name="Mavromatis K."/>
            <person name="Pati A."/>
            <person name="Chen A."/>
            <person name="Palaniappan K."/>
            <person name="Land M."/>
            <person name="Hauser L."/>
            <person name="Chang Y.J."/>
            <person name="Jeffries C.D."/>
            <person name="Detter J.C."/>
            <person name="Beck B."/>
            <person name="Woyke T."/>
            <person name="Bristow J."/>
            <person name="Eisen J.A."/>
            <person name="Markowitz V."/>
            <person name="Hugenholtz P."/>
            <person name="Kyrpides N.C."/>
            <person name="Klenk H.P."/>
        </authorList>
    </citation>
    <scope>NUCLEOTIDE SEQUENCE [LARGE SCALE GENOMIC DNA]</scope>
    <source>
        <strain evidence="10">ATCC 43644 / DSM 9630 / IS1B</strain>
    </source>
</reference>
<dbReference type="InterPro" id="IPR017896">
    <property type="entry name" value="4Fe4S_Fe-S-bd"/>
</dbReference>
<feature type="domain" description="Cyclic nucleotide-binding" evidence="6">
    <location>
        <begin position="264"/>
        <end position="410"/>
    </location>
</feature>
<protein>
    <submittedName>
        <fullName evidence="9">Cyclic nucleotide-binding protein</fullName>
    </submittedName>
</protein>
<feature type="domain" description="4Fe-4S ferredoxin-type" evidence="8">
    <location>
        <begin position="163"/>
        <end position="193"/>
    </location>
</feature>
<dbReference type="Pfam" id="PF13510">
    <property type="entry name" value="Fer2_4"/>
    <property type="match status" value="1"/>
</dbReference>
<evidence type="ECO:0000256" key="3">
    <source>
        <dbReference type="ARBA" id="ARBA00022737"/>
    </source>
</evidence>
<dbReference type="PROSITE" id="PS51085">
    <property type="entry name" value="2FE2S_FER_2"/>
    <property type="match status" value="1"/>
</dbReference>
<dbReference type="InterPro" id="IPR017900">
    <property type="entry name" value="4Fe4S_Fe_S_CS"/>
</dbReference>
<feature type="domain" description="Cyclic nucleotide-binding" evidence="6">
    <location>
        <begin position="462"/>
        <end position="579"/>
    </location>
</feature>
<dbReference type="CDD" id="cd00207">
    <property type="entry name" value="fer2"/>
    <property type="match status" value="1"/>
</dbReference>
<dbReference type="PROSITE" id="PS00889">
    <property type="entry name" value="CNMP_BINDING_2"/>
    <property type="match status" value="1"/>
</dbReference>
<dbReference type="eggNOG" id="COG1142">
    <property type="taxonomic scope" value="Bacteria"/>
</dbReference>
<dbReference type="InterPro" id="IPR018490">
    <property type="entry name" value="cNMP-bd_dom_sf"/>
</dbReference>
<feature type="domain" description="4Fe-4S ferredoxin-type" evidence="8">
    <location>
        <begin position="608"/>
        <end position="640"/>
    </location>
</feature>
<dbReference type="PROSITE" id="PS50042">
    <property type="entry name" value="CNMP_BINDING_3"/>
    <property type="match status" value="2"/>
</dbReference>
<dbReference type="Pfam" id="PF12838">
    <property type="entry name" value="Fer4_7"/>
    <property type="match status" value="1"/>
</dbReference>
<dbReference type="PROSITE" id="PS51379">
    <property type="entry name" value="4FE4S_FER_2"/>
    <property type="match status" value="4"/>
</dbReference>
<dbReference type="GO" id="GO:0005829">
    <property type="term" value="C:cytosol"/>
    <property type="evidence" value="ECO:0007669"/>
    <property type="project" value="TreeGrafter"/>
</dbReference>
<feature type="domain" description="4Fe-4S ferredoxin-type" evidence="8">
    <location>
        <begin position="675"/>
        <end position="705"/>
    </location>
</feature>
<dbReference type="GO" id="GO:0051539">
    <property type="term" value="F:4 iron, 4 sulfur cluster binding"/>
    <property type="evidence" value="ECO:0007669"/>
    <property type="project" value="UniProtKB-KW"/>
</dbReference>
<keyword evidence="1" id="KW-0004">4Fe-4S</keyword>
<dbReference type="RefSeq" id="WP_013566010.1">
    <property type="nucleotide sequence ID" value="NC_014962.1"/>
</dbReference>
<evidence type="ECO:0000313" key="9">
    <source>
        <dbReference type="EMBL" id="ADV63722.1"/>
    </source>
</evidence>
<dbReference type="InParanoid" id="E8R3Z2"/>
<gene>
    <name evidence="9" type="ordered locus">Isop_3158</name>
</gene>
<sequence>MNAPVSNVNGTQLSTLRVTIDGQPIEVAAGTTILEAARRLGIDIPILCHRDDLRGVGVCRVCAVEVKGARTMAAACVRPVENNMEVSTHHTSAKVNRSVATLLELLITDNLVARRPDHKFGENELETLARRFGVTGRLNAKVAGAATRFPAPTTNRGQDFSSPIIAVDHNACILCDRCIRACNDLKANHVMGRMGKGYQSRIAFDLDQLMGESSCVACGECMVVCPTGALAHKGFVKPEVLEGQVDPKKRVRPATAEELAAHPLFQGVSAQFLKWNEGAVVRRSYKAGEVICREGEYGRTAFYIEEGEVEIFLATQMGRVANRPRKGKLLGLFPTLSFGGRLETAPRLGSGDHDPDRFIHIDAPVSLETCHPVATLEKGELFGEQAVLTNQPRSATARARTDVVVLEMLRNVVYMLRRNKAYRELIDSKFVKRTLANFVQSLPMFMDLTRNNEQTAFLVGYLLPRVELVRLDPGAVIFRQGDQAEDFYMVARGFVKVAQRTAAGERILNYLGKGSFFGEIGLLAGFEEVRELAPNGVRTATCSALDHVDLIKISHNHFRTIMREFPNVRRFLLNTAVERLKEQAEHLSRLESRPLAAFLEQGLMEAQSLLVLDLEKCTRCDECTKACSDSHEGVTRLIREGLRFDRFLVASSCRSCLDPTCLPACPVDAINRNGKSLEIRIKDHCIGCGKCAENCPYGNINMVELEPPRRKRDAELTTAEEVVLPRRSFETEEADPTGRRVARGPLKATTCDLCSSYDGIPSCVYACPHDAAHRMKGQELLDLVAAARRV</sequence>
<dbReference type="InterPro" id="IPR000595">
    <property type="entry name" value="cNMP-bd_dom"/>
</dbReference>
<dbReference type="InterPro" id="IPR014710">
    <property type="entry name" value="RmlC-like_jellyroll"/>
</dbReference>
<evidence type="ECO:0000256" key="4">
    <source>
        <dbReference type="ARBA" id="ARBA00023004"/>
    </source>
</evidence>
<keyword evidence="3" id="KW-0677">Repeat</keyword>
<dbReference type="GO" id="GO:0046872">
    <property type="term" value="F:metal ion binding"/>
    <property type="evidence" value="ECO:0007669"/>
    <property type="project" value="UniProtKB-KW"/>
</dbReference>
<keyword evidence="4" id="KW-0408">Iron</keyword>
<dbReference type="InterPro" id="IPR054351">
    <property type="entry name" value="NADH_UbQ_OxRdtase_ferredoxin"/>
</dbReference>
<keyword evidence="10" id="KW-1185">Reference proteome</keyword>
<dbReference type="PANTHER" id="PTHR11635">
    <property type="entry name" value="CAMP-DEPENDENT PROTEIN KINASE REGULATORY CHAIN"/>
    <property type="match status" value="1"/>
</dbReference>
<dbReference type="SUPFAM" id="SSF54292">
    <property type="entry name" value="2Fe-2S ferredoxin-like"/>
    <property type="match status" value="1"/>
</dbReference>
<dbReference type="InterPro" id="IPR001041">
    <property type="entry name" value="2Fe-2S_ferredoxin-type"/>
</dbReference>
<organism evidence="9 10">
    <name type="scientific">Isosphaera pallida (strain ATCC 43644 / DSM 9630 / IS1B)</name>
    <dbReference type="NCBI Taxonomy" id="575540"/>
    <lineage>
        <taxon>Bacteria</taxon>
        <taxon>Pseudomonadati</taxon>
        <taxon>Planctomycetota</taxon>
        <taxon>Planctomycetia</taxon>
        <taxon>Isosphaerales</taxon>
        <taxon>Isosphaeraceae</taxon>
        <taxon>Isosphaera</taxon>
    </lineage>
</organism>
<dbReference type="AlphaFoldDB" id="E8R3Z2"/>
<dbReference type="Gene3D" id="3.30.70.20">
    <property type="match status" value="3"/>
</dbReference>
<name>E8R3Z2_ISOPI</name>
<dbReference type="FunFam" id="3.30.70.20:FF:000035">
    <property type="entry name" value="Iron hydrogenase 1"/>
    <property type="match status" value="1"/>
</dbReference>
<dbReference type="SUPFAM" id="SSF51206">
    <property type="entry name" value="cAMP-binding domain-like"/>
    <property type="match status" value="2"/>
</dbReference>
<evidence type="ECO:0000256" key="2">
    <source>
        <dbReference type="ARBA" id="ARBA00022723"/>
    </source>
</evidence>
<dbReference type="Pfam" id="PF22117">
    <property type="entry name" value="Fer4_Nqo3"/>
    <property type="match status" value="1"/>
</dbReference>
<dbReference type="InterPro" id="IPR018488">
    <property type="entry name" value="cNMP-bd_CS"/>
</dbReference>
<dbReference type="Gene3D" id="2.60.120.10">
    <property type="entry name" value="Jelly Rolls"/>
    <property type="match status" value="2"/>
</dbReference>
<feature type="domain" description="2Fe-2S ferredoxin-type" evidence="7">
    <location>
        <begin position="14"/>
        <end position="92"/>
    </location>
</feature>
<dbReference type="STRING" id="575540.Isop_3158"/>